<dbReference type="InterPro" id="IPR001387">
    <property type="entry name" value="Cro/C1-type_HTH"/>
</dbReference>
<name>A0ABS5XTN2_9MICO</name>
<accession>A0ABS5XTN2</accession>
<dbReference type="CDD" id="cd00093">
    <property type="entry name" value="HTH_XRE"/>
    <property type="match status" value="1"/>
</dbReference>
<dbReference type="Pfam" id="PF13560">
    <property type="entry name" value="HTH_31"/>
    <property type="match status" value="1"/>
</dbReference>
<evidence type="ECO:0000313" key="3">
    <source>
        <dbReference type="Proteomes" id="UP000740605"/>
    </source>
</evidence>
<dbReference type="InterPro" id="IPR010982">
    <property type="entry name" value="Lambda_DNA-bd_dom_sf"/>
</dbReference>
<organism evidence="2 3">
    <name type="scientific">Microbacterium flavum</name>
    <dbReference type="NCBI Taxonomy" id="415216"/>
    <lineage>
        <taxon>Bacteria</taxon>
        <taxon>Bacillati</taxon>
        <taxon>Actinomycetota</taxon>
        <taxon>Actinomycetes</taxon>
        <taxon>Micrococcales</taxon>
        <taxon>Microbacteriaceae</taxon>
        <taxon>Microbacterium</taxon>
    </lineage>
</organism>
<dbReference type="SMART" id="SM00530">
    <property type="entry name" value="HTH_XRE"/>
    <property type="match status" value="1"/>
</dbReference>
<proteinExistence type="predicted"/>
<reference evidence="2 3" key="1">
    <citation type="submission" date="2021-03" db="EMBL/GenBank/DDBJ databases">
        <title>Microbacterium pauli sp. nov., isolated from microfiltered milk.</title>
        <authorList>
            <person name="Bellassi P."/>
            <person name="Fontana A."/>
            <person name="Callegari M.L."/>
            <person name="Lorenzo M."/>
            <person name="Cappa F."/>
        </authorList>
    </citation>
    <scope>NUCLEOTIDE SEQUENCE [LARGE SCALE GENOMIC DNA]</scope>
    <source>
        <strain evidence="2 3">DSM 18909</strain>
    </source>
</reference>
<keyword evidence="3" id="KW-1185">Reference proteome</keyword>
<comment type="caution">
    <text evidence="2">The sequence shown here is derived from an EMBL/GenBank/DDBJ whole genome shotgun (WGS) entry which is preliminary data.</text>
</comment>
<feature type="domain" description="HTH cro/C1-type" evidence="1">
    <location>
        <begin position="22"/>
        <end position="82"/>
    </location>
</feature>
<dbReference type="EMBL" id="JAFLHG010000005">
    <property type="protein sequence ID" value="MBT8797893.1"/>
    <property type="molecule type" value="Genomic_DNA"/>
</dbReference>
<dbReference type="PROSITE" id="PS50943">
    <property type="entry name" value="HTH_CROC1"/>
    <property type="match status" value="1"/>
</dbReference>
<gene>
    <name evidence="2" type="ORF">J0P97_07380</name>
</gene>
<dbReference type="Gene3D" id="1.10.260.40">
    <property type="entry name" value="lambda repressor-like DNA-binding domains"/>
    <property type="match status" value="1"/>
</dbReference>
<protein>
    <submittedName>
        <fullName evidence="2">Helix-turn-helix transcriptional regulator</fullName>
    </submittedName>
</protein>
<sequence>MRSPLAFPSGWDAYVAEIGANIHRLRIARGYSQDRVAYEANLSRYTYQQLERGRSSPERTSNPRLMTLLAIAQVLRVPLEDILPAQMPDLTAR</sequence>
<evidence type="ECO:0000313" key="2">
    <source>
        <dbReference type="EMBL" id="MBT8797893.1"/>
    </source>
</evidence>
<evidence type="ECO:0000259" key="1">
    <source>
        <dbReference type="PROSITE" id="PS50943"/>
    </source>
</evidence>
<dbReference type="SUPFAM" id="SSF47413">
    <property type="entry name" value="lambda repressor-like DNA-binding domains"/>
    <property type="match status" value="1"/>
</dbReference>
<dbReference type="Proteomes" id="UP000740605">
    <property type="component" value="Unassembled WGS sequence"/>
</dbReference>